<reference evidence="2 3" key="1">
    <citation type="submission" date="2020-08" db="EMBL/GenBank/DDBJ databases">
        <title>Genomic Encyclopedia of Type Strains, Phase IV (KMG-V): Genome sequencing to study the core and pangenomes of soil and plant-associated prokaryotes.</title>
        <authorList>
            <person name="Whitman W."/>
        </authorList>
    </citation>
    <scope>NUCLEOTIDE SEQUENCE [LARGE SCALE GENOMIC DNA]</scope>
    <source>
        <strain evidence="2 3">S3M1</strain>
    </source>
</reference>
<name>A0A7W9DZN5_9SPHI</name>
<dbReference type="Gene3D" id="3.10.180.10">
    <property type="entry name" value="2,3-Dihydroxybiphenyl 1,2-Dioxygenase, domain 1"/>
    <property type="match status" value="1"/>
</dbReference>
<dbReference type="InterPro" id="IPR037523">
    <property type="entry name" value="VOC_core"/>
</dbReference>
<dbReference type="InterPro" id="IPR050383">
    <property type="entry name" value="GlyoxalaseI/FosfomycinResist"/>
</dbReference>
<evidence type="ECO:0000313" key="3">
    <source>
        <dbReference type="Proteomes" id="UP000537204"/>
    </source>
</evidence>
<sequence length="122" mass="13708">MINHFDHIVITVSNIERSVDFYESVLFMTPITFGNGRRALKFGDQKINLQLLGQETRNKAGIGSADICLISDWTTEKVITHLTEKKVTIIEGPVEKSGANGIIISVYINDPDKNLIEISRYK</sequence>
<proteinExistence type="predicted"/>
<protein>
    <submittedName>
        <fullName evidence="2">Catechol 2,3-dioxygenase-like lactoylglutathione lyase family enzyme</fullName>
    </submittedName>
</protein>
<comment type="caution">
    <text evidence="2">The sequence shown here is derived from an EMBL/GenBank/DDBJ whole genome shotgun (WGS) entry which is preliminary data.</text>
</comment>
<keyword evidence="2" id="KW-0560">Oxidoreductase</keyword>
<evidence type="ECO:0000313" key="2">
    <source>
        <dbReference type="EMBL" id="MBB5637176.1"/>
    </source>
</evidence>
<dbReference type="InterPro" id="IPR004360">
    <property type="entry name" value="Glyas_Fos-R_dOase_dom"/>
</dbReference>
<dbReference type="GO" id="GO:0051213">
    <property type="term" value="F:dioxygenase activity"/>
    <property type="evidence" value="ECO:0007669"/>
    <property type="project" value="UniProtKB-KW"/>
</dbReference>
<keyword evidence="2" id="KW-0456">Lyase</keyword>
<dbReference type="EMBL" id="JACHCE010000004">
    <property type="protein sequence ID" value="MBB5637176.1"/>
    <property type="molecule type" value="Genomic_DNA"/>
</dbReference>
<dbReference type="SUPFAM" id="SSF54593">
    <property type="entry name" value="Glyoxalase/Bleomycin resistance protein/Dihydroxybiphenyl dioxygenase"/>
    <property type="match status" value="1"/>
</dbReference>
<evidence type="ECO:0000259" key="1">
    <source>
        <dbReference type="PROSITE" id="PS51819"/>
    </source>
</evidence>
<dbReference type="Pfam" id="PF00903">
    <property type="entry name" value="Glyoxalase"/>
    <property type="match status" value="1"/>
</dbReference>
<dbReference type="InterPro" id="IPR029068">
    <property type="entry name" value="Glyas_Bleomycin-R_OHBP_Dase"/>
</dbReference>
<dbReference type="PANTHER" id="PTHR21366:SF14">
    <property type="entry name" value="GLYOXALASE DOMAIN-CONTAINING PROTEIN 5"/>
    <property type="match status" value="1"/>
</dbReference>
<dbReference type="AlphaFoldDB" id="A0A7W9DZN5"/>
<gene>
    <name evidence="2" type="ORF">HDE68_003089</name>
</gene>
<dbReference type="GO" id="GO:0016829">
    <property type="term" value="F:lyase activity"/>
    <property type="evidence" value="ECO:0007669"/>
    <property type="project" value="UniProtKB-KW"/>
</dbReference>
<dbReference type="RefSeq" id="WP_183883051.1">
    <property type="nucleotide sequence ID" value="NZ_JACHCE010000004.1"/>
</dbReference>
<feature type="domain" description="VOC" evidence="1">
    <location>
        <begin position="4"/>
        <end position="121"/>
    </location>
</feature>
<dbReference type="Proteomes" id="UP000537204">
    <property type="component" value="Unassembled WGS sequence"/>
</dbReference>
<dbReference type="PANTHER" id="PTHR21366">
    <property type="entry name" value="GLYOXALASE FAMILY PROTEIN"/>
    <property type="match status" value="1"/>
</dbReference>
<organism evidence="2 3">
    <name type="scientific">Pedobacter cryoconitis</name>
    <dbReference type="NCBI Taxonomy" id="188932"/>
    <lineage>
        <taxon>Bacteria</taxon>
        <taxon>Pseudomonadati</taxon>
        <taxon>Bacteroidota</taxon>
        <taxon>Sphingobacteriia</taxon>
        <taxon>Sphingobacteriales</taxon>
        <taxon>Sphingobacteriaceae</taxon>
        <taxon>Pedobacter</taxon>
    </lineage>
</organism>
<accession>A0A7W9DZN5</accession>
<dbReference type="CDD" id="cd07253">
    <property type="entry name" value="GLOD5"/>
    <property type="match status" value="1"/>
</dbReference>
<dbReference type="PROSITE" id="PS51819">
    <property type="entry name" value="VOC"/>
    <property type="match status" value="1"/>
</dbReference>
<keyword evidence="2" id="KW-0223">Dioxygenase</keyword>